<keyword evidence="3 6" id="KW-0238">DNA-binding</keyword>
<dbReference type="InterPro" id="IPR011114">
    <property type="entry name" value="RuvA_C"/>
</dbReference>
<comment type="subunit">
    <text evidence="6">Homotetramer. Forms an RuvA(8)-RuvB(12)-Holliday junction (HJ) complex. HJ DNA is sandwiched between 2 RuvA tetramers; dsDNA enters through RuvA and exits via RuvB. An RuvB hexamer assembles on each DNA strand where it exits the tetramer. Each RuvB hexamer is contacted by two RuvA subunits (via domain III) on 2 adjacent RuvB subunits; this complex drives branch migration. In the full resolvosome a probable DNA-RuvA(4)-RuvB(12)-RuvC(2) complex forms which resolves the HJ.</text>
</comment>
<keyword evidence="5 6" id="KW-0234">DNA repair</keyword>
<gene>
    <name evidence="6 8" type="primary">ruvA</name>
    <name evidence="8" type="ORF">COY98_00870</name>
</gene>
<feature type="domain" description="Helix-hairpin-helix DNA-binding motif class 1" evidence="7">
    <location>
        <begin position="90"/>
        <end position="109"/>
    </location>
</feature>
<organism evidence="8 9">
    <name type="scientific">Candidatus Yonathbacteria bacterium CG_4_10_14_0_8_um_filter_43_17</name>
    <dbReference type="NCBI Taxonomy" id="1975099"/>
    <lineage>
        <taxon>Bacteria</taxon>
        <taxon>Candidatus Yonathiibacteriota</taxon>
    </lineage>
</organism>
<comment type="caution">
    <text evidence="8">The sequence shown here is derived from an EMBL/GenBank/DDBJ whole genome shotgun (WGS) entry which is preliminary data.</text>
</comment>
<name>A0A2M7Q6Q9_9BACT</name>
<dbReference type="SMART" id="SM00278">
    <property type="entry name" value="HhH1"/>
    <property type="match status" value="2"/>
</dbReference>
<dbReference type="InterPro" id="IPR013849">
    <property type="entry name" value="DNA_helicase_Holl-junc_RuvA_I"/>
</dbReference>
<dbReference type="Pfam" id="PF14520">
    <property type="entry name" value="HHH_5"/>
    <property type="match status" value="1"/>
</dbReference>
<dbReference type="AlphaFoldDB" id="A0A2M7Q6Q9"/>
<dbReference type="Pfam" id="PF07499">
    <property type="entry name" value="RuvA_C"/>
    <property type="match status" value="1"/>
</dbReference>
<dbReference type="Pfam" id="PF01330">
    <property type="entry name" value="RuvA_N"/>
    <property type="match status" value="1"/>
</dbReference>
<reference evidence="9" key="1">
    <citation type="submission" date="2017-09" db="EMBL/GenBank/DDBJ databases">
        <title>Depth-based differentiation of microbial function through sediment-hosted aquifers and enrichment of novel symbionts in the deep terrestrial subsurface.</title>
        <authorList>
            <person name="Probst A.J."/>
            <person name="Ladd B."/>
            <person name="Jarett J.K."/>
            <person name="Geller-Mcgrath D.E."/>
            <person name="Sieber C.M.K."/>
            <person name="Emerson J.B."/>
            <person name="Anantharaman K."/>
            <person name="Thomas B.C."/>
            <person name="Malmstrom R."/>
            <person name="Stieglmeier M."/>
            <person name="Klingl A."/>
            <person name="Woyke T."/>
            <person name="Ryan C.M."/>
            <person name="Banfield J.F."/>
        </authorList>
    </citation>
    <scope>NUCLEOTIDE SEQUENCE [LARGE SCALE GENOMIC DNA]</scope>
</reference>
<keyword evidence="4 6" id="KW-0233">DNA recombination</keyword>
<evidence type="ECO:0000313" key="8">
    <source>
        <dbReference type="EMBL" id="PIY58654.1"/>
    </source>
</evidence>
<dbReference type="EMBL" id="PFKX01000024">
    <property type="protein sequence ID" value="PIY58654.1"/>
    <property type="molecule type" value="Genomic_DNA"/>
</dbReference>
<accession>A0A2M7Q6Q9</accession>
<evidence type="ECO:0000256" key="1">
    <source>
        <dbReference type="ARBA" id="ARBA00022490"/>
    </source>
</evidence>
<dbReference type="CDD" id="cd14332">
    <property type="entry name" value="UBA_RuvA_C"/>
    <property type="match status" value="1"/>
</dbReference>
<dbReference type="NCBIfam" id="TIGR00084">
    <property type="entry name" value="ruvA"/>
    <property type="match status" value="1"/>
</dbReference>
<dbReference type="GO" id="GO:0006310">
    <property type="term" value="P:DNA recombination"/>
    <property type="evidence" value="ECO:0007669"/>
    <property type="project" value="UniProtKB-UniRule"/>
</dbReference>
<evidence type="ECO:0000256" key="6">
    <source>
        <dbReference type="HAMAP-Rule" id="MF_00031"/>
    </source>
</evidence>
<comment type="caution">
    <text evidence="6">Lacks conserved residue(s) required for the propagation of feature annotation.</text>
</comment>
<dbReference type="GO" id="GO:0006281">
    <property type="term" value="P:DNA repair"/>
    <property type="evidence" value="ECO:0007669"/>
    <property type="project" value="UniProtKB-UniRule"/>
</dbReference>
<dbReference type="SUPFAM" id="SSF50249">
    <property type="entry name" value="Nucleic acid-binding proteins"/>
    <property type="match status" value="1"/>
</dbReference>
<dbReference type="Gene3D" id="1.10.8.10">
    <property type="entry name" value="DNA helicase RuvA subunit, C-terminal domain"/>
    <property type="match status" value="1"/>
</dbReference>
<dbReference type="Gene3D" id="2.40.50.140">
    <property type="entry name" value="Nucleic acid-binding proteins"/>
    <property type="match status" value="1"/>
</dbReference>
<dbReference type="GO" id="GO:0000400">
    <property type="term" value="F:four-way junction DNA binding"/>
    <property type="evidence" value="ECO:0007669"/>
    <property type="project" value="UniProtKB-UniRule"/>
</dbReference>
<evidence type="ECO:0000259" key="7">
    <source>
        <dbReference type="SMART" id="SM00278"/>
    </source>
</evidence>
<dbReference type="Proteomes" id="UP000230732">
    <property type="component" value="Unassembled WGS sequence"/>
</dbReference>
<evidence type="ECO:0000256" key="3">
    <source>
        <dbReference type="ARBA" id="ARBA00023125"/>
    </source>
</evidence>
<evidence type="ECO:0000313" key="9">
    <source>
        <dbReference type="Proteomes" id="UP000230732"/>
    </source>
</evidence>
<dbReference type="SUPFAM" id="SSF47781">
    <property type="entry name" value="RuvA domain 2-like"/>
    <property type="match status" value="1"/>
</dbReference>
<comment type="function">
    <text evidence="6">The RuvA-RuvB-RuvC complex processes Holliday junction (HJ) DNA during genetic recombination and DNA repair, while the RuvA-RuvB complex plays an important role in the rescue of blocked DNA replication forks via replication fork reversal (RFR). RuvA specifically binds to HJ cruciform DNA, conferring on it an open structure. The RuvB hexamer acts as an ATP-dependent pump, pulling dsDNA into and through the RuvAB complex. HJ branch migration allows RuvC to scan DNA until it finds its consensus sequence, where it cleaves and resolves the cruciform DNA.</text>
</comment>
<dbReference type="SUPFAM" id="SSF46929">
    <property type="entry name" value="DNA helicase RuvA subunit, C-terminal domain"/>
    <property type="match status" value="1"/>
</dbReference>
<comment type="subcellular location">
    <subcellularLocation>
        <location evidence="6">Cytoplasm</location>
    </subcellularLocation>
</comment>
<feature type="domain" description="Helix-hairpin-helix DNA-binding motif class 1" evidence="7">
    <location>
        <begin position="125"/>
        <end position="144"/>
    </location>
</feature>
<dbReference type="InterPro" id="IPR000085">
    <property type="entry name" value="RuvA"/>
</dbReference>
<dbReference type="InterPro" id="IPR012340">
    <property type="entry name" value="NA-bd_OB-fold"/>
</dbReference>
<evidence type="ECO:0000256" key="5">
    <source>
        <dbReference type="ARBA" id="ARBA00023204"/>
    </source>
</evidence>
<protein>
    <recommendedName>
        <fullName evidence="6">Holliday junction branch migration complex subunit RuvA</fullName>
    </recommendedName>
</protein>
<dbReference type="InterPro" id="IPR010994">
    <property type="entry name" value="RuvA_2-like"/>
</dbReference>
<keyword evidence="2 6" id="KW-0227">DNA damage</keyword>
<evidence type="ECO:0000256" key="2">
    <source>
        <dbReference type="ARBA" id="ARBA00022763"/>
    </source>
</evidence>
<dbReference type="GO" id="GO:0048476">
    <property type="term" value="C:Holliday junction resolvase complex"/>
    <property type="evidence" value="ECO:0007669"/>
    <property type="project" value="UniProtKB-UniRule"/>
</dbReference>
<dbReference type="HAMAP" id="MF_00031">
    <property type="entry name" value="DNA_HJ_migration_RuvA"/>
    <property type="match status" value="1"/>
</dbReference>
<dbReference type="GO" id="GO:0005524">
    <property type="term" value="F:ATP binding"/>
    <property type="evidence" value="ECO:0007669"/>
    <property type="project" value="InterPro"/>
</dbReference>
<feature type="region of interest" description="Domain III" evidence="6">
    <location>
        <begin position="166"/>
        <end position="210"/>
    </location>
</feature>
<sequence>MISQILQAHNFWYSVHMIAHLYGTIIFAGDRYVILETGGVGYKVRVTVDTLQAIKKNDDKKASLWIYTVVREDALDLYGFQNQTELEFFEMLISVSGIGPKGALGILNVAPVEHLKEAVAMGDTGALTKVSGIGSKSAQKIILELRDKLDGHESITGSTMLGDERDAIEGLVALGYAERNARDALKKVSTEIKGTSARIKSALKQLGSNN</sequence>
<comment type="similarity">
    <text evidence="6">Belongs to the RuvA family.</text>
</comment>
<dbReference type="GO" id="GO:0005737">
    <property type="term" value="C:cytoplasm"/>
    <property type="evidence" value="ECO:0007669"/>
    <property type="project" value="UniProtKB-SubCell"/>
</dbReference>
<dbReference type="GO" id="GO:0009378">
    <property type="term" value="F:four-way junction helicase activity"/>
    <property type="evidence" value="ECO:0007669"/>
    <property type="project" value="InterPro"/>
</dbReference>
<dbReference type="InterPro" id="IPR036267">
    <property type="entry name" value="RuvA_C_sf"/>
</dbReference>
<dbReference type="Gene3D" id="1.10.150.20">
    <property type="entry name" value="5' to 3' exonuclease, C-terminal subdomain"/>
    <property type="match status" value="1"/>
</dbReference>
<dbReference type="GO" id="GO:0009379">
    <property type="term" value="C:Holliday junction helicase complex"/>
    <property type="evidence" value="ECO:0007669"/>
    <property type="project" value="InterPro"/>
</dbReference>
<evidence type="ECO:0000256" key="4">
    <source>
        <dbReference type="ARBA" id="ARBA00023172"/>
    </source>
</evidence>
<dbReference type="InterPro" id="IPR003583">
    <property type="entry name" value="Hlx-hairpin-Hlx_DNA-bd_motif"/>
</dbReference>
<proteinExistence type="inferred from homology"/>
<comment type="domain">
    <text evidence="6">Has three domains with a flexible linker between the domains II and III and assumes an 'L' shape. Domain III is highly mobile and contacts RuvB.</text>
</comment>
<keyword evidence="1 6" id="KW-0963">Cytoplasm</keyword>